<evidence type="ECO:0000256" key="1">
    <source>
        <dbReference type="ARBA" id="ARBA00004323"/>
    </source>
</evidence>
<organism evidence="12 13">
    <name type="scientific">Aquilegia coerulea</name>
    <name type="common">Rocky mountain columbine</name>
    <dbReference type="NCBI Taxonomy" id="218851"/>
    <lineage>
        <taxon>Eukaryota</taxon>
        <taxon>Viridiplantae</taxon>
        <taxon>Streptophyta</taxon>
        <taxon>Embryophyta</taxon>
        <taxon>Tracheophyta</taxon>
        <taxon>Spermatophyta</taxon>
        <taxon>Magnoliopsida</taxon>
        <taxon>Ranunculales</taxon>
        <taxon>Ranunculaceae</taxon>
        <taxon>Thalictroideae</taxon>
        <taxon>Aquilegia</taxon>
    </lineage>
</organism>
<evidence type="ECO:0000256" key="6">
    <source>
        <dbReference type="ARBA" id="ARBA00022989"/>
    </source>
</evidence>
<evidence type="ECO:0000256" key="4">
    <source>
        <dbReference type="ARBA" id="ARBA00022692"/>
    </source>
</evidence>
<evidence type="ECO:0000256" key="2">
    <source>
        <dbReference type="ARBA" id="ARBA00022676"/>
    </source>
</evidence>
<dbReference type="InParanoid" id="A0A2G5CHJ8"/>
<protein>
    <recommendedName>
        <fullName evidence="11">Hexosyltransferase</fullName>
        <ecNumber evidence="11">2.4.1.-</ecNumber>
    </recommendedName>
</protein>
<keyword evidence="7" id="KW-0472">Membrane</keyword>
<gene>
    <name evidence="12" type="ORF">AQUCO_05400102v1</name>
</gene>
<keyword evidence="6" id="KW-1133">Transmembrane helix</keyword>
<keyword evidence="9" id="KW-0961">Cell wall biogenesis/degradation</keyword>
<dbReference type="InterPro" id="IPR050587">
    <property type="entry name" value="GNT1/Glycosyltrans_8"/>
</dbReference>
<comment type="similarity">
    <text evidence="10">Belongs to the glycosyltransferase 8 family. Glycogenin subfamily.</text>
</comment>
<evidence type="ECO:0000256" key="8">
    <source>
        <dbReference type="ARBA" id="ARBA00023211"/>
    </source>
</evidence>
<dbReference type="EMBL" id="KZ305071">
    <property type="protein sequence ID" value="PIA30765.1"/>
    <property type="molecule type" value="Genomic_DNA"/>
</dbReference>
<dbReference type="Proteomes" id="UP000230069">
    <property type="component" value="Unassembled WGS sequence"/>
</dbReference>
<dbReference type="Gene3D" id="3.90.550.10">
    <property type="entry name" value="Spore Coat Polysaccharide Biosynthesis Protein SpsA, Chain A"/>
    <property type="match status" value="1"/>
</dbReference>
<evidence type="ECO:0000256" key="11">
    <source>
        <dbReference type="RuleBase" id="RU362027"/>
    </source>
</evidence>
<dbReference type="GO" id="GO:0071555">
    <property type="term" value="P:cell wall organization"/>
    <property type="evidence" value="ECO:0007669"/>
    <property type="project" value="UniProtKB-KW"/>
</dbReference>
<comment type="subcellular location">
    <subcellularLocation>
        <location evidence="1">Golgi apparatus membrane</location>
        <topology evidence="1">Single-pass type II membrane protein</topology>
    </subcellularLocation>
</comment>
<keyword evidence="8" id="KW-0464">Manganese</keyword>
<dbReference type="OrthoDB" id="2014201at2759"/>
<dbReference type="CDD" id="cd02537">
    <property type="entry name" value="GT8_Glycogenin"/>
    <property type="match status" value="1"/>
</dbReference>
<accession>A0A2G5CHJ8</accession>
<dbReference type="AlphaFoldDB" id="A0A2G5CHJ8"/>
<dbReference type="InterPro" id="IPR002495">
    <property type="entry name" value="Glyco_trans_8"/>
</dbReference>
<evidence type="ECO:0000256" key="10">
    <source>
        <dbReference type="ARBA" id="ARBA00038162"/>
    </source>
</evidence>
<evidence type="ECO:0000256" key="3">
    <source>
        <dbReference type="ARBA" id="ARBA00022679"/>
    </source>
</evidence>
<keyword evidence="3" id="KW-0808">Transferase</keyword>
<evidence type="ECO:0000256" key="5">
    <source>
        <dbReference type="ARBA" id="ARBA00022723"/>
    </source>
</evidence>
<dbReference type="PANTHER" id="PTHR11183">
    <property type="entry name" value="GLYCOGENIN SUBFAMILY MEMBER"/>
    <property type="match status" value="1"/>
</dbReference>
<dbReference type="InterPro" id="IPR029044">
    <property type="entry name" value="Nucleotide-diphossugar_trans"/>
</dbReference>
<dbReference type="GO" id="GO:0046872">
    <property type="term" value="F:metal ion binding"/>
    <property type="evidence" value="ECO:0007669"/>
    <property type="project" value="UniProtKB-KW"/>
</dbReference>
<evidence type="ECO:0000256" key="7">
    <source>
        <dbReference type="ARBA" id="ARBA00023136"/>
    </source>
</evidence>
<evidence type="ECO:0000313" key="12">
    <source>
        <dbReference type="EMBL" id="PIA30765.1"/>
    </source>
</evidence>
<dbReference type="GO" id="GO:0000139">
    <property type="term" value="C:Golgi membrane"/>
    <property type="evidence" value="ECO:0007669"/>
    <property type="project" value="UniProtKB-SubCell"/>
</dbReference>
<dbReference type="Pfam" id="PF01501">
    <property type="entry name" value="Glyco_transf_8"/>
    <property type="match status" value="1"/>
</dbReference>
<dbReference type="FunFam" id="3.90.550.10:FF:000018">
    <property type="entry name" value="Hexosyltransferase"/>
    <property type="match status" value="1"/>
</dbReference>
<evidence type="ECO:0000313" key="13">
    <source>
        <dbReference type="Proteomes" id="UP000230069"/>
    </source>
</evidence>
<evidence type="ECO:0000256" key="9">
    <source>
        <dbReference type="ARBA" id="ARBA00023316"/>
    </source>
</evidence>
<dbReference type="GO" id="GO:0016757">
    <property type="term" value="F:glycosyltransferase activity"/>
    <property type="evidence" value="ECO:0007669"/>
    <property type="project" value="UniProtKB-KW"/>
</dbReference>
<sequence>MPMPKLEEYSKFDVVVSRVPCGSGVRMANLVVNARKHGNNQPTYVVFIGSCGPMWEIFRCDDLLMHDGEVWIYKPDLRRLKQKVIMPVGTCRLALPYVKQGDGKIKYMFAELGSTIDNPREAYVTVLHSSEDYVCGAIALARSIIHTKSTKDLVLLADESITKKSRQALRAAGWKIKRIDRIRSPQAEKDTYNEWNYSKLRIWQLTEYDKVIFIDSDLIIIKNIDDFFMSPQLSASSNDKVLFNSGVMLIEPSQCTFDMLMQKRHTLVSYNGGDQGFLNEAFTWWHRWPKKSNLLKIFDGNDTKHELPDSVYAIHYLGLKPWMCYRDYDCNWDSLHQQAYASDTIHKKWWEVYDSMPKKLQKFCAWISE</sequence>
<keyword evidence="2" id="KW-0328">Glycosyltransferase</keyword>
<keyword evidence="4" id="KW-0812">Transmembrane</keyword>
<dbReference type="EC" id="2.4.1.-" evidence="11"/>
<reference evidence="12 13" key="1">
    <citation type="submission" date="2017-09" db="EMBL/GenBank/DDBJ databases">
        <title>WGS assembly of Aquilegia coerulea Goldsmith.</title>
        <authorList>
            <person name="Hodges S."/>
            <person name="Kramer E."/>
            <person name="Nordborg M."/>
            <person name="Tomkins J."/>
            <person name="Borevitz J."/>
            <person name="Derieg N."/>
            <person name="Yan J."/>
            <person name="Mihaltcheva S."/>
            <person name="Hayes R.D."/>
            <person name="Rokhsar D."/>
        </authorList>
    </citation>
    <scope>NUCLEOTIDE SEQUENCE [LARGE SCALE GENOMIC DNA]</scope>
    <source>
        <strain evidence="13">cv. Goldsmith</strain>
    </source>
</reference>
<dbReference type="STRING" id="218851.A0A2G5CHJ8"/>
<keyword evidence="13" id="KW-1185">Reference proteome</keyword>
<name>A0A2G5CHJ8_AQUCA</name>
<dbReference type="SUPFAM" id="SSF53448">
    <property type="entry name" value="Nucleotide-diphospho-sugar transferases"/>
    <property type="match status" value="1"/>
</dbReference>
<keyword evidence="5" id="KW-0479">Metal-binding</keyword>
<proteinExistence type="inferred from homology"/>